<dbReference type="Proteomes" id="UP001213000">
    <property type="component" value="Unassembled WGS sequence"/>
</dbReference>
<dbReference type="PROSITE" id="PS50011">
    <property type="entry name" value="PROTEIN_KINASE_DOM"/>
    <property type="match status" value="1"/>
</dbReference>
<dbReference type="SUPFAM" id="SSF56112">
    <property type="entry name" value="Protein kinase-like (PK-like)"/>
    <property type="match status" value="2"/>
</dbReference>
<dbReference type="InterPro" id="IPR000719">
    <property type="entry name" value="Prot_kinase_dom"/>
</dbReference>
<keyword evidence="3" id="KW-1185">Reference proteome</keyword>
<accession>A0AAD5VIV1</accession>
<dbReference type="Pfam" id="PF07714">
    <property type="entry name" value="PK_Tyr_Ser-Thr"/>
    <property type="match status" value="1"/>
</dbReference>
<protein>
    <recommendedName>
        <fullName evidence="1">Protein kinase domain-containing protein</fullName>
    </recommendedName>
</protein>
<gene>
    <name evidence="2" type="ORF">NP233_g10418</name>
</gene>
<evidence type="ECO:0000313" key="3">
    <source>
        <dbReference type="Proteomes" id="UP001213000"/>
    </source>
</evidence>
<dbReference type="InterPro" id="IPR051681">
    <property type="entry name" value="Ser/Thr_Kinases-Pseudokinases"/>
</dbReference>
<dbReference type="AlphaFoldDB" id="A0AAD5VIV1"/>
<dbReference type="SMART" id="SM00220">
    <property type="entry name" value="S_TKc"/>
    <property type="match status" value="1"/>
</dbReference>
<dbReference type="InterPro" id="IPR001245">
    <property type="entry name" value="Ser-Thr/Tyr_kinase_cat_dom"/>
</dbReference>
<dbReference type="Pfam" id="PF00069">
    <property type="entry name" value="Pkinase"/>
    <property type="match status" value="1"/>
</dbReference>
<organism evidence="2 3">
    <name type="scientific">Leucocoprinus birnbaumii</name>
    <dbReference type="NCBI Taxonomy" id="56174"/>
    <lineage>
        <taxon>Eukaryota</taxon>
        <taxon>Fungi</taxon>
        <taxon>Dikarya</taxon>
        <taxon>Basidiomycota</taxon>
        <taxon>Agaricomycotina</taxon>
        <taxon>Agaricomycetes</taxon>
        <taxon>Agaricomycetidae</taxon>
        <taxon>Agaricales</taxon>
        <taxon>Agaricineae</taxon>
        <taxon>Agaricaceae</taxon>
        <taxon>Leucocoprinus</taxon>
    </lineage>
</organism>
<dbReference type="InterPro" id="IPR011009">
    <property type="entry name" value="Kinase-like_dom_sf"/>
</dbReference>
<evidence type="ECO:0000313" key="2">
    <source>
        <dbReference type="EMBL" id="KAJ3561077.1"/>
    </source>
</evidence>
<proteinExistence type="predicted"/>
<dbReference type="EMBL" id="JANIEX010001059">
    <property type="protein sequence ID" value="KAJ3561077.1"/>
    <property type="molecule type" value="Genomic_DNA"/>
</dbReference>
<name>A0AAD5VIV1_9AGAR</name>
<dbReference type="GO" id="GO:0005524">
    <property type="term" value="F:ATP binding"/>
    <property type="evidence" value="ECO:0007669"/>
    <property type="project" value="InterPro"/>
</dbReference>
<evidence type="ECO:0000259" key="1">
    <source>
        <dbReference type="PROSITE" id="PS50011"/>
    </source>
</evidence>
<dbReference type="PROSITE" id="PS00108">
    <property type="entry name" value="PROTEIN_KINASE_ST"/>
    <property type="match status" value="1"/>
</dbReference>
<comment type="caution">
    <text evidence="2">The sequence shown here is derived from an EMBL/GenBank/DDBJ whole genome shotgun (WGS) entry which is preliminary data.</text>
</comment>
<dbReference type="GO" id="GO:0004674">
    <property type="term" value="F:protein serine/threonine kinase activity"/>
    <property type="evidence" value="ECO:0007669"/>
    <property type="project" value="TreeGrafter"/>
</dbReference>
<reference evidence="2" key="1">
    <citation type="submission" date="2022-07" db="EMBL/GenBank/DDBJ databases">
        <title>Genome Sequence of Leucocoprinus birnbaumii.</title>
        <authorList>
            <person name="Buettner E."/>
        </authorList>
    </citation>
    <scope>NUCLEOTIDE SEQUENCE</scope>
    <source>
        <strain evidence="2">VT141</strain>
    </source>
</reference>
<sequence>MNPRTQIPTQITDVPYEDLTGLVERDPTYFPAQSGGYADIYIGRYPKNAKSSKEVIKVAIKVLRVVKDDPDIIKKINTYLIRETVVWTRLSHPNILSFLGLANDQGRDGCPALISPFCQNGEVMRYLKNGDPQLESMVGKSQEKGAVRLRIMAGVAQGLLYLHTLKDAIVHGDLKPSNILIDDLDQRPLLCDFGRSQIDTQGGFTTRASGAIRYQAPELFPDEDEDDSGRLKTAVDVYAFAITCSEVGDFTRHYYESINDLTGHVKRDNAMYPAYSGGYADVWIGSYAAEENTKVKVAIKVLRLAKDDPAGIQQVKIYLIRETLVWINLKHPNVLGFFGLADDLGREGCPALISPFCENGPIMNYLKSHPEPSESLRLRMMAGVAEGLIYLHNLKENIIHGDLKPSATMVKPSFATLVVPK</sequence>
<dbReference type="PANTHER" id="PTHR44329">
    <property type="entry name" value="SERINE/THREONINE-PROTEIN KINASE TNNI3K-RELATED"/>
    <property type="match status" value="1"/>
</dbReference>
<feature type="domain" description="Protein kinase" evidence="1">
    <location>
        <begin position="26"/>
        <end position="334"/>
    </location>
</feature>
<dbReference type="Gene3D" id="1.10.510.10">
    <property type="entry name" value="Transferase(Phosphotransferase) domain 1"/>
    <property type="match status" value="2"/>
</dbReference>
<dbReference type="InterPro" id="IPR008271">
    <property type="entry name" value="Ser/Thr_kinase_AS"/>
</dbReference>